<dbReference type="OrthoDB" id="9762826at2"/>
<name>A0A5C5SFF8_9STRE</name>
<keyword evidence="2" id="KW-1185">Reference proteome</keyword>
<dbReference type="RefSeq" id="WP_146565835.1">
    <property type="nucleotide sequence ID" value="NZ_VOHL01000001.1"/>
</dbReference>
<accession>A0A5C5SFF8</accession>
<dbReference type="EMBL" id="VOHL01000001">
    <property type="protein sequence ID" value="TWS98858.1"/>
    <property type="molecule type" value="Genomic_DNA"/>
</dbReference>
<evidence type="ECO:0000313" key="2">
    <source>
        <dbReference type="Proteomes" id="UP000317430"/>
    </source>
</evidence>
<reference evidence="1 2" key="1">
    <citation type="submission" date="2019-08" db="EMBL/GenBank/DDBJ databases">
        <authorList>
            <person name="Lei W."/>
        </authorList>
    </citation>
    <scope>NUCLEOTIDE SEQUENCE [LARGE SCALE GENOMIC DNA]</scope>
    <source>
        <strain evidence="1 2">CCUG 66496</strain>
    </source>
</reference>
<protein>
    <recommendedName>
        <fullName evidence="3">DUF4365 domain-containing protein</fullName>
    </recommendedName>
</protein>
<proteinExistence type="predicted"/>
<dbReference type="Proteomes" id="UP000317430">
    <property type="component" value="Unassembled WGS sequence"/>
</dbReference>
<gene>
    <name evidence="1" type="ORF">FRX57_01210</name>
</gene>
<evidence type="ECO:0008006" key="3">
    <source>
        <dbReference type="Google" id="ProtNLM"/>
    </source>
</evidence>
<dbReference type="AlphaFoldDB" id="A0A5C5SFF8"/>
<evidence type="ECO:0000313" key="1">
    <source>
        <dbReference type="EMBL" id="TWS98858.1"/>
    </source>
</evidence>
<comment type="caution">
    <text evidence="1">The sequence shown here is derived from an EMBL/GenBank/DDBJ whole genome shotgun (WGS) entry which is preliminary data.</text>
</comment>
<sequence>MTKSSKQIEQDAVDYLKMALKKSKHIDREISEGDREPIWDGHIYFYKNIQKQNIDLVERIPVQVKGRDDYYNKNVGYSITRDNLEHYLHEGGVLYFVVYLKGDVPTVTYASLTPKVIKKILLASDKKKPDIKNISVSMKPLPDNEKELNFVFLNFIQKRKHQKGFTHIEWRSHETLLESSKKLDGDFQFKFIGKDHLDLLEYAKAGELDVYYKANGAPIPEPLLDDILDLKLFEEREMVVQVQEKERIYKATFIYETKNDFTIDFHNGCSIKVQKTPELVTLTLNYSLSNILSKRLDGLEFILELQKNKGIILNGHKLNFDDKNISKIDFDFFKESLNANIRLKELVDKLKISTDLDSTGWSQKDARTIELLYDGIVNEQLVTLDRTDYNPVQVIQFANVHVLLFLIPENEGAQNYRLYNFSDYDMTLINEDKQQFSKYEIVDLEQLLLVDNFDIYDYLVSYLSNEIRVENMDLGLLKLINYADYKCDQKALQACLEFALRIVDMDKSENSILNLLQVKKRLNSLIQKDYTYLHSLMNHKLAEIRFAANCILGYIEQAKYLFENEFSVEQQEIFTEYPIYKLLTSN</sequence>
<organism evidence="1 2">
    <name type="scientific">Streptococcus cuniculipharyngis</name>
    <dbReference type="NCBI Taxonomy" id="1562651"/>
    <lineage>
        <taxon>Bacteria</taxon>
        <taxon>Bacillati</taxon>
        <taxon>Bacillota</taxon>
        <taxon>Bacilli</taxon>
        <taxon>Lactobacillales</taxon>
        <taxon>Streptococcaceae</taxon>
        <taxon>Streptococcus</taxon>
    </lineage>
</organism>